<evidence type="ECO:0000256" key="3">
    <source>
        <dbReference type="PROSITE-ProRule" id="PRU00339"/>
    </source>
</evidence>
<dbReference type="InterPro" id="IPR019734">
    <property type="entry name" value="TPR_rpt"/>
</dbReference>
<dbReference type="PANTHER" id="PTHR16193">
    <property type="entry name" value="TETRATRICOPEPTIDE REPEAT PROTEIN 27"/>
    <property type="match status" value="1"/>
</dbReference>
<keyword evidence="8" id="KW-1185">Reference proteome</keyword>
<protein>
    <submittedName>
        <fullName evidence="6">Uncharacterized protein</fullName>
    </submittedName>
</protein>
<accession>A0A1A8ZU94</accession>
<name>A0A1A8ZU94_PLAOA</name>
<dbReference type="SMART" id="SM00028">
    <property type="entry name" value="TPR"/>
    <property type="match status" value="3"/>
</dbReference>
<dbReference type="EMBL" id="FLRE01000188">
    <property type="protein sequence ID" value="SBT47687.1"/>
    <property type="molecule type" value="Genomic_DNA"/>
</dbReference>
<gene>
    <name evidence="5" type="ORF">POVWA1_055190</name>
    <name evidence="6" type="ORF">POVWA2_054580</name>
</gene>
<dbReference type="Pfam" id="PF13181">
    <property type="entry name" value="TPR_8"/>
    <property type="match status" value="3"/>
</dbReference>
<feature type="compositionally biased region" description="Low complexity" evidence="4">
    <location>
        <begin position="567"/>
        <end position="589"/>
    </location>
</feature>
<organism evidence="6 7">
    <name type="scientific">Plasmodium ovale wallikeri</name>
    <dbReference type="NCBI Taxonomy" id="864142"/>
    <lineage>
        <taxon>Eukaryota</taxon>
        <taxon>Sar</taxon>
        <taxon>Alveolata</taxon>
        <taxon>Apicomplexa</taxon>
        <taxon>Aconoidasida</taxon>
        <taxon>Haemosporida</taxon>
        <taxon>Plasmodiidae</taxon>
        <taxon>Plasmodium</taxon>
        <taxon>Plasmodium (Plasmodium)</taxon>
    </lineage>
</organism>
<evidence type="ECO:0000313" key="6">
    <source>
        <dbReference type="EMBL" id="SBT47687.1"/>
    </source>
</evidence>
<proteinExistence type="predicted"/>
<dbReference type="PANTHER" id="PTHR16193:SF0">
    <property type="entry name" value="TETRATRICOPEPTIDE REPEAT PROTEIN 27"/>
    <property type="match status" value="1"/>
</dbReference>
<dbReference type="EMBL" id="FLRD01000145">
    <property type="protein sequence ID" value="SBT47187.1"/>
    <property type="molecule type" value="Genomic_DNA"/>
</dbReference>
<dbReference type="SUPFAM" id="SSF48452">
    <property type="entry name" value="TPR-like"/>
    <property type="match status" value="1"/>
</dbReference>
<evidence type="ECO:0000313" key="5">
    <source>
        <dbReference type="EMBL" id="SBT47187.1"/>
    </source>
</evidence>
<feature type="repeat" description="TPR" evidence="3">
    <location>
        <begin position="889"/>
        <end position="922"/>
    </location>
</feature>
<feature type="repeat" description="TPR" evidence="3">
    <location>
        <begin position="958"/>
        <end position="991"/>
    </location>
</feature>
<dbReference type="Proteomes" id="UP000078550">
    <property type="component" value="Unassembled WGS sequence"/>
</dbReference>
<reference evidence="6" key="2">
    <citation type="submission" date="2016-05" db="EMBL/GenBank/DDBJ databases">
        <authorList>
            <person name="Lavstsen T."/>
            <person name="Jespersen J.S."/>
        </authorList>
    </citation>
    <scope>NUCLEOTIDE SEQUENCE [LARGE SCALE GENOMIC DNA]</scope>
</reference>
<evidence type="ECO:0000256" key="1">
    <source>
        <dbReference type="ARBA" id="ARBA00022737"/>
    </source>
</evidence>
<evidence type="ECO:0000313" key="8">
    <source>
        <dbReference type="Proteomes" id="UP000078555"/>
    </source>
</evidence>
<feature type="region of interest" description="Disordered" evidence="4">
    <location>
        <begin position="543"/>
        <end position="631"/>
    </location>
</feature>
<sequence>MEDLKRILWSVEELVYAPHEEVNDNSGEGNCERSYAKRGEELATRLTYLYQEHFTEKSRQEGDNDLMDVLRLQIEDMFILLRLVKLGKHEKCIVNPWVRNIFGFILQMFKNGNVTTIDEIKKELFEFILREKKEKGYYMYSNVFMRSCLSFFYEIKILLCCCIFLNIFVQYNWTGPPLHCHMEMLKSKNEHMNDESRFYREFLDAIQIRNENFLNSCLEFLSLEGEYTYEHCEVISSFCLCIMLLGLINNFNHGLNDETLLSVNEYAYFENCTKVAKESGAGSDELTDGNTEKCSQYVEMPIKEEEEKQMKEGEKEKNTYDTLKLLYFVKSKYLWKARIYFIWQRLYTTSNNDLMYTLKVHIVDKPLSIFKNIKLLPIDFELVEQEISLSELVDVFDSSCENLEHLKYCDLFFENYMSHTFKIYILSNFSIYLTFYNYTYAYEKIVDIISEWSNFQYTFTGRMGIKRKYQKIPATILVLKAKLGQEEDNTSSILKEIDPSSVYDILRSDYRIVDGEAHNGNVYELGNEENLKREDNYGKQNEKTMKNEAESGNAPQLGNHPHHRNRSGNSNRGCSGTSGTSGCCGNNENLNERNEGERGVTFIGEKTDEASSTDGDKSAEHGDMTGEQLRDTSGKVTWKLKDLDPDTDILEEPYFVDSQNNYFKILNFQEQITLINYCFSMVRFNPHYDEIKFEKLSAVISRCLKSYDVHPVEGKSNLDSSKRGSDICKHNNSLQMKYQNWLLHSCILWYKCKYETFRLKTVDRAAAQLNELLKECYDETPECSERMKFIYDIYYPTTWEMKKEIGNVMIKTGSVVSAFNIFKDLKLWEEAITCLIEADRKEEAKELLDDLLQKKKKNPGLLCLYGLIDRSNSLKYYIDAWNLSNCKYAKAARYIGKYYYDKEMYTECCEYLEKALEISPLFPDIWFILGYSYMKINKFDGAIKSFTRMISMTNENSAKSYGNLAYLYMKKGTYKAAKICINQAVKVNNNEWKYWDTYLKLSILQNDVDSFCLSISTICKLNQVKQIQSWVFDYISDLIVKDKPTMIPNKTGLCYLDKIITTMNNISVHISEYDSFWNAYSFFLFIKGEYTDAFESKVKEIRSIESMIQKCTVRKLTEGLILKEISAIKFLYHLVKTHITEKRTFVYQLKNLIESVLRQYSDVNEKEVKELLEMMRILK</sequence>
<evidence type="ECO:0000256" key="4">
    <source>
        <dbReference type="SAM" id="MobiDB-lite"/>
    </source>
</evidence>
<dbReference type="InterPro" id="IPR011990">
    <property type="entry name" value="TPR-like_helical_dom_sf"/>
</dbReference>
<dbReference type="PROSITE" id="PS50005">
    <property type="entry name" value="TPR"/>
    <property type="match status" value="3"/>
</dbReference>
<evidence type="ECO:0000256" key="2">
    <source>
        <dbReference type="ARBA" id="ARBA00022803"/>
    </source>
</evidence>
<keyword evidence="2 3" id="KW-0802">TPR repeat</keyword>
<feature type="compositionally biased region" description="Basic and acidic residues" evidence="4">
    <location>
        <begin position="605"/>
        <end position="631"/>
    </location>
</feature>
<reference evidence="7 8" key="1">
    <citation type="submission" date="2016-05" db="EMBL/GenBank/DDBJ databases">
        <authorList>
            <person name="Naeem Raeece"/>
        </authorList>
    </citation>
    <scope>NUCLEOTIDE SEQUENCE [LARGE SCALE GENOMIC DNA]</scope>
</reference>
<keyword evidence="1" id="KW-0677">Repeat</keyword>
<feature type="repeat" description="TPR" evidence="3">
    <location>
        <begin position="923"/>
        <end position="956"/>
    </location>
</feature>
<evidence type="ECO:0000313" key="7">
    <source>
        <dbReference type="Proteomes" id="UP000078550"/>
    </source>
</evidence>
<dbReference type="Proteomes" id="UP000078555">
    <property type="component" value="Unassembled WGS sequence"/>
</dbReference>
<dbReference type="Gene3D" id="1.25.40.10">
    <property type="entry name" value="Tetratricopeptide repeat domain"/>
    <property type="match status" value="1"/>
</dbReference>
<dbReference type="InterPro" id="IPR044244">
    <property type="entry name" value="TTC27/Emw1"/>
</dbReference>
<dbReference type="AlphaFoldDB" id="A0A1A8ZU94"/>